<evidence type="ECO:0000313" key="2">
    <source>
        <dbReference type="EMBL" id="NIJ66398.1"/>
    </source>
</evidence>
<organism evidence="2 3">
    <name type="scientific">Sphingomonas leidyi</name>
    <dbReference type="NCBI Taxonomy" id="68569"/>
    <lineage>
        <taxon>Bacteria</taxon>
        <taxon>Pseudomonadati</taxon>
        <taxon>Pseudomonadota</taxon>
        <taxon>Alphaproteobacteria</taxon>
        <taxon>Sphingomonadales</taxon>
        <taxon>Sphingomonadaceae</taxon>
        <taxon>Sphingomonas</taxon>
    </lineage>
</organism>
<feature type="region of interest" description="Disordered" evidence="1">
    <location>
        <begin position="1"/>
        <end position="25"/>
    </location>
</feature>
<dbReference type="EMBL" id="JAASQV010000003">
    <property type="protein sequence ID" value="NIJ66398.1"/>
    <property type="molecule type" value="Genomic_DNA"/>
</dbReference>
<reference evidence="2 3" key="1">
    <citation type="submission" date="2020-03" db="EMBL/GenBank/DDBJ databases">
        <title>Genomic Encyclopedia of Type Strains, Phase IV (KMG-IV): sequencing the most valuable type-strain genomes for metagenomic binning, comparative biology and taxonomic classification.</title>
        <authorList>
            <person name="Goeker M."/>
        </authorList>
    </citation>
    <scope>NUCLEOTIDE SEQUENCE [LARGE SCALE GENOMIC DNA]</scope>
    <source>
        <strain evidence="2 3">DSM 4733</strain>
    </source>
</reference>
<name>A0A7X5V243_9SPHN</name>
<evidence type="ECO:0000256" key="1">
    <source>
        <dbReference type="SAM" id="MobiDB-lite"/>
    </source>
</evidence>
<protein>
    <submittedName>
        <fullName evidence="2">Uncharacterized protein</fullName>
    </submittedName>
</protein>
<dbReference type="RefSeq" id="WP_167300743.1">
    <property type="nucleotide sequence ID" value="NZ_JAASQV010000003.1"/>
</dbReference>
<dbReference type="AlphaFoldDB" id="A0A7X5V243"/>
<gene>
    <name evidence="2" type="ORF">FHR20_003371</name>
</gene>
<sequence length="261" mass="26421">MIGPLPHTGPMPPEGRGDSADQQHGQAPSDLFAQLLGAGGALAAEQAALAEAPSMPAPEASLLVPDVVGADPAQQAPAPLARVFNQDGFFGHAGKIPGQAVMLEREEAALAQAPGVAPAGLAAALRPEVAFPAIPGGSTMARSGAGHGPAMRVARAGPATVVAKPASGMAAAPLATAENEAADPVAPLRHRAYRTPGAARSALHVALHEIESGLQIAARVEGLDEAERHQLRDEIAALLGRHGLSAARIQINAMPPRESER</sequence>
<comment type="caution">
    <text evidence="2">The sequence shown here is derived from an EMBL/GenBank/DDBJ whole genome shotgun (WGS) entry which is preliminary data.</text>
</comment>
<dbReference type="Proteomes" id="UP000564677">
    <property type="component" value="Unassembled WGS sequence"/>
</dbReference>
<proteinExistence type="predicted"/>
<accession>A0A7X5V243</accession>
<keyword evidence="3" id="KW-1185">Reference proteome</keyword>
<evidence type="ECO:0000313" key="3">
    <source>
        <dbReference type="Proteomes" id="UP000564677"/>
    </source>
</evidence>